<protein>
    <submittedName>
        <fullName evidence="5">DNA-binding NarL/FixJ family response regulator</fullName>
    </submittedName>
</protein>
<gene>
    <name evidence="5" type="ORF">HNP73_001514</name>
</gene>
<dbReference type="InterPro" id="IPR016032">
    <property type="entry name" value="Sig_transdc_resp-reg_C-effctor"/>
</dbReference>
<dbReference type="SUPFAM" id="SSF46894">
    <property type="entry name" value="C-terminal effector domain of the bipartite response regulators"/>
    <property type="match status" value="1"/>
</dbReference>
<reference evidence="5 6" key="1">
    <citation type="submission" date="2020-08" db="EMBL/GenBank/DDBJ databases">
        <title>Genomic Encyclopedia of Type Strains, Phase IV (KMG-IV): sequencing the most valuable type-strain genomes for metagenomic binning, comparative biology and taxonomic classification.</title>
        <authorList>
            <person name="Goeker M."/>
        </authorList>
    </citation>
    <scope>NUCLEOTIDE SEQUENCE [LARGE SCALE GENOMIC DNA]</scope>
    <source>
        <strain evidence="5 6">DSM 101730</strain>
    </source>
</reference>
<dbReference type="Proteomes" id="UP000549457">
    <property type="component" value="Unassembled WGS sequence"/>
</dbReference>
<dbReference type="Pfam" id="PF00196">
    <property type="entry name" value="GerE"/>
    <property type="match status" value="1"/>
</dbReference>
<proteinExistence type="predicted"/>
<keyword evidence="2 5" id="KW-0238">DNA-binding</keyword>
<evidence type="ECO:0000259" key="4">
    <source>
        <dbReference type="PROSITE" id="PS50043"/>
    </source>
</evidence>
<evidence type="ECO:0000256" key="2">
    <source>
        <dbReference type="ARBA" id="ARBA00023125"/>
    </source>
</evidence>
<evidence type="ECO:0000256" key="3">
    <source>
        <dbReference type="ARBA" id="ARBA00023163"/>
    </source>
</evidence>
<dbReference type="Gene3D" id="1.10.10.10">
    <property type="entry name" value="Winged helix-like DNA-binding domain superfamily/Winged helix DNA-binding domain"/>
    <property type="match status" value="1"/>
</dbReference>
<dbReference type="PANTHER" id="PTHR44688:SF16">
    <property type="entry name" value="DNA-BINDING TRANSCRIPTIONAL ACTIVATOR DEVR_DOSR"/>
    <property type="match status" value="1"/>
</dbReference>
<dbReference type="EMBL" id="JACHFM010000001">
    <property type="protein sequence ID" value="MBB5221593.1"/>
    <property type="molecule type" value="Genomic_DNA"/>
</dbReference>
<evidence type="ECO:0000313" key="5">
    <source>
        <dbReference type="EMBL" id="MBB5221593.1"/>
    </source>
</evidence>
<dbReference type="PROSITE" id="PS50043">
    <property type="entry name" value="HTH_LUXR_2"/>
    <property type="match status" value="1"/>
</dbReference>
<dbReference type="PRINTS" id="PR00038">
    <property type="entry name" value="HTHLUXR"/>
</dbReference>
<keyword evidence="3" id="KW-0804">Transcription</keyword>
<keyword evidence="6" id="KW-1185">Reference proteome</keyword>
<dbReference type="GO" id="GO:0003677">
    <property type="term" value="F:DNA binding"/>
    <property type="evidence" value="ECO:0007669"/>
    <property type="project" value="UniProtKB-KW"/>
</dbReference>
<dbReference type="PANTHER" id="PTHR44688">
    <property type="entry name" value="DNA-BINDING TRANSCRIPTIONAL ACTIVATOR DEVR_DOSR"/>
    <property type="match status" value="1"/>
</dbReference>
<dbReference type="RefSeq" id="WP_184147943.1">
    <property type="nucleotide sequence ID" value="NZ_JACHFM010000001.1"/>
</dbReference>
<dbReference type="InterPro" id="IPR036388">
    <property type="entry name" value="WH-like_DNA-bd_sf"/>
</dbReference>
<name>A0A840SQF7_9RHOB</name>
<comment type="caution">
    <text evidence="5">The sequence shown here is derived from an EMBL/GenBank/DDBJ whole genome shotgun (WGS) entry which is preliminary data.</text>
</comment>
<keyword evidence="1" id="KW-0805">Transcription regulation</keyword>
<evidence type="ECO:0000256" key="1">
    <source>
        <dbReference type="ARBA" id="ARBA00023015"/>
    </source>
</evidence>
<dbReference type="CDD" id="cd06170">
    <property type="entry name" value="LuxR_C_like"/>
    <property type="match status" value="1"/>
</dbReference>
<sequence>MWSGGSALRRYAVRLDVADADLADALAEAMAATPSLYPVSSGDRPDVTVTDRSAPAASRPLLRLVGGPLPEDAPVDLVLSAAHVMAAGLRVETDARRDAPPPHLSPREREVLVHLADGASNKLIARELGITERTAKFHVAAVLTRLHARNRSEAVSIALREGLIAL</sequence>
<dbReference type="InterPro" id="IPR000792">
    <property type="entry name" value="Tscrpt_reg_LuxR_C"/>
</dbReference>
<dbReference type="AlphaFoldDB" id="A0A840SQF7"/>
<dbReference type="GO" id="GO:0006355">
    <property type="term" value="P:regulation of DNA-templated transcription"/>
    <property type="evidence" value="ECO:0007669"/>
    <property type="project" value="InterPro"/>
</dbReference>
<feature type="domain" description="HTH luxR-type" evidence="4">
    <location>
        <begin position="97"/>
        <end position="162"/>
    </location>
</feature>
<dbReference type="SMART" id="SM00421">
    <property type="entry name" value="HTH_LUXR"/>
    <property type="match status" value="1"/>
</dbReference>
<accession>A0A840SQF7</accession>
<organism evidence="5 6">
    <name type="scientific">Amaricoccus macauensis</name>
    <dbReference type="NCBI Taxonomy" id="57001"/>
    <lineage>
        <taxon>Bacteria</taxon>
        <taxon>Pseudomonadati</taxon>
        <taxon>Pseudomonadota</taxon>
        <taxon>Alphaproteobacteria</taxon>
        <taxon>Rhodobacterales</taxon>
        <taxon>Paracoccaceae</taxon>
        <taxon>Amaricoccus</taxon>
    </lineage>
</organism>
<evidence type="ECO:0000313" key="6">
    <source>
        <dbReference type="Proteomes" id="UP000549457"/>
    </source>
</evidence>